<dbReference type="InterPro" id="IPR058669">
    <property type="entry name" value="TPR_IPO7/11-like"/>
</dbReference>
<evidence type="ECO:0000259" key="1">
    <source>
        <dbReference type="Pfam" id="PF25758"/>
    </source>
</evidence>
<sequence>MNFCLNKITDTKPDIMSFEQFLIQCMVAINILESYIILGGREFLSMHVASVAKLLDLIVGSVNDRGLNSTLPVIDILIQCFHVEVPQLISSTLQASVTLCLKFLVICFSGGDDHDPSKTAVKASSAAILARILVMNTNFPAQLTSDPPLSLLMQQAGAPVDENILLCLVDIWLDRVSGAFSHCGMVDNVSSTYKKTFGLALSIILTLRLPRAPDELDQILRSAFNFDYVQFGDH</sequence>
<dbReference type="AlphaFoldDB" id="A0AAV5J503"/>
<dbReference type="Pfam" id="PF25758">
    <property type="entry name" value="TPR_IPO11"/>
    <property type="match status" value="1"/>
</dbReference>
<organism evidence="2 3">
    <name type="scientific">Rubroshorea leprosula</name>
    <dbReference type="NCBI Taxonomy" id="152421"/>
    <lineage>
        <taxon>Eukaryota</taxon>
        <taxon>Viridiplantae</taxon>
        <taxon>Streptophyta</taxon>
        <taxon>Embryophyta</taxon>
        <taxon>Tracheophyta</taxon>
        <taxon>Spermatophyta</taxon>
        <taxon>Magnoliopsida</taxon>
        <taxon>eudicotyledons</taxon>
        <taxon>Gunneridae</taxon>
        <taxon>Pentapetalae</taxon>
        <taxon>rosids</taxon>
        <taxon>malvids</taxon>
        <taxon>Malvales</taxon>
        <taxon>Dipterocarpaceae</taxon>
        <taxon>Rubroshorea</taxon>
    </lineage>
</organism>
<keyword evidence="3" id="KW-1185">Reference proteome</keyword>
<accession>A0AAV5J503</accession>
<dbReference type="Proteomes" id="UP001054252">
    <property type="component" value="Unassembled WGS sequence"/>
</dbReference>
<protein>
    <recommendedName>
        <fullName evidence="1">Importin-7/11-like TPR repeats domain-containing protein</fullName>
    </recommendedName>
</protein>
<evidence type="ECO:0000313" key="2">
    <source>
        <dbReference type="EMBL" id="GKV06057.1"/>
    </source>
</evidence>
<gene>
    <name evidence="2" type="ORF">SLEP1_g17989</name>
</gene>
<dbReference type="EMBL" id="BPVZ01000024">
    <property type="protein sequence ID" value="GKV06057.1"/>
    <property type="molecule type" value="Genomic_DNA"/>
</dbReference>
<proteinExistence type="predicted"/>
<evidence type="ECO:0000313" key="3">
    <source>
        <dbReference type="Proteomes" id="UP001054252"/>
    </source>
</evidence>
<reference evidence="2 3" key="1">
    <citation type="journal article" date="2021" name="Commun. Biol.">
        <title>The genome of Shorea leprosula (Dipterocarpaceae) highlights the ecological relevance of drought in aseasonal tropical rainforests.</title>
        <authorList>
            <person name="Ng K.K.S."/>
            <person name="Kobayashi M.J."/>
            <person name="Fawcett J.A."/>
            <person name="Hatakeyama M."/>
            <person name="Paape T."/>
            <person name="Ng C.H."/>
            <person name="Ang C.C."/>
            <person name="Tnah L.H."/>
            <person name="Lee C.T."/>
            <person name="Nishiyama T."/>
            <person name="Sese J."/>
            <person name="O'Brien M.J."/>
            <person name="Copetti D."/>
            <person name="Mohd Noor M.I."/>
            <person name="Ong R.C."/>
            <person name="Putra M."/>
            <person name="Sireger I.Z."/>
            <person name="Indrioko S."/>
            <person name="Kosugi Y."/>
            <person name="Izuno A."/>
            <person name="Isagi Y."/>
            <person name="Lee S.L."/>
            <person name="Shimizu K.K."/>
        </authorList>
    </citation>
    <scope>NUCLEOTIDE SEQUENCE [LARGE SCALE GENOMIC DNA]</scope>
    <source>
        <strain evidence="2">214</strain>
    </source>
</reference>
<comment type="caution">
    <text evidence="2">The sequence shown here is derived from an EMBL/GenBank/DDBJ whole genome shotgun (WGS) entry which is preliminary data.</text>
</comment>
<name>A0AAV5J503_9ROSI</name>
<feature type="domain" description="Importin-7/11-like TPR repeats" evidence="1">
    <location>
        <begin position="27"/>
        <end position="221"/>
    </location>
</feature>